<feature type="binding site" evidence="7">
    <location>
        <position position="39"/>
    </location>
    <ligand>
        <name>Ca(2+)</name>
        <dbReference type="ChEBI" id="CHEBI:29108"/>
    </ligand>
</feature>
<comment type="caution">
    <text evidence="10">The sequence shown here is derived from an EMBL/GenBank/DDBJ whole genome shotgun (WGS) entry which is preliminary data.</text>
</comment>
<dbReference type="GO" id="GO:0046872">
    <property type="term" value="F:metal ion binding"/>
    <property type="evidence" value="ECO:0007669"/>
    <property type="project" value="UniProtKB-KW"/>
</dbReference>
<evidence type="ECO:0000256" key="8">
    <source>
        <dbReference type="PIRSR" id="PIRSR608901-2"/>
    </source>
</evidence>
<dbReference type="GO" id="GO:0005789">
    <property type="term" value="C:endoplasmic reticulum membrane"/>
    <property type="evidence" value="ECO:0007669"/>
    <property type="project" value="TreeGrafter"/>
</dbReference>
<dbReference type="InterPro" id="IPR008901">
    <property type="entry name" value="ACER"/>
</dbReference>
<protein>
    <submittedName>
        <fullName evidence="10">APHC-domain-containing protein</fullName>
    </submittedName>
</protein>
<reference evidence="10" key="1">
    <citation type="submission" date="2022-07" db="EMBL/GenBank/DDBJ databases">
        <title>Fungi with potential for degradation of polypropylene.</title>
        <authorList>
            <person name="Gostincar C."/>
        </authorList>
    </citation>
    <scope>NUCLEOTIDE SEQUENCE</scope>
    <source>
        <strain evidence="10">EXF-13287</strain>
    </source>
</reference>
<feature type="binding site" evidence="8">
    <location>
        <position position="242"/>
    </location>
    <ligand>
        <name>Zn(2+)</name>
        <dbReference type="ChEBI" id="CHEBI:29105"/>
        <note>catalytic</note>
    </ligand>
</feature>
<evidence type="ECO:0000256" key="3">
    <source>
        <dbReference type="ARBA" id="ARBA00022692"/>
    </source>
</evidence>
<dbReference type="EMBL" id="JANBVN010000008">
    <property type="protein sequence ID" value="KAJ9164893.1"/>
    <property type="molecule type" value="Genomic_DNA"/>
</dbReference>
<evidence type="ECO:0000256" key="4">
    <source>
        <dbReference type="ARBA" id="ARBA00022801"/>
    </source>
</evidence>
<keyword evidence="11" id="KW-1185">Reference proteome</keyword>
<accession>A0AA38RZF4</accession>
<feature type="binding site" evidence="8">
    <location>
        <position position="238"/>
    </location>
    <ligand>
        <name>Zn(2+)</name>
        <dbReference type="ChEBI" id="CHEBI:29105"/>
        <note>catalytic</note>
    </ligand>
</feature>
<dbReference type="Proteomes" id="UP001174691">
    <property type="component" value="Unassembled WGS sequence"/>
</dbReference>
<feature type="binding site" evidence="8">
    <location>
        <position position="87"/>
    </location>
    <ligand>
        <name>Zn(2+)</name>
        <dbReference type="ChEBI" id="CHEBI:29105"/>
        <note>catalytic</note>
    </ligand>
</feature>
<proteinExistence type="inferred from homology"/>
<feature type="transmembrane region" description="Helical" evidence="9">
    <location>
        <begin position="69"/>
        <end position="88"/>
    </location>
</feature>
<feature type="transmembrane region" description="Helical" evidence="9">
    <location>
        <begin position="100"/>
        <end position="117"/>
    </location>
</feature>
<gene>
    <name evidence="10" type="ORF">NKR19_g902</name>
</gene>
<keyword evidence="6 9" id="KW-0472">Membrane</keyword>
<evidence type="ECO:0000256" key="9">
    <source>
        <dbReference type="SAM" id="Phobius"/>
    </source>
</evidence>
<evidence type="ECO:0000256" key="2">
    <source>
        <dbReference type="ARBA" id="ARBA00009780"/>
    </source>
</evidence>
<feature type="transmembrane region" description="Helical" evidence="9">
    <location>
        <begin position="187"/>
        <end position="210"/>
    </location>
</feature>
<feature type="transmembrane region" description="Helical" evidence="9">
    <location>
        <begin position="148"/>
        <end position="166"/>
    </location>
</feature>
<dbReference type="PANTHER" id="PTHR46187">
    <property type="entry name" value="ALKALINE CERAMIDASE 3"/>
    <property type="match status" value="1"/>
</dbReference>
<keyword evidence="8" id="KW-0862">Zinc</keyword>
<dbReference type="GO" id="GO:0046514">
    <property type="term" value="P:ceramide catabolic process"/>
    <property type="evidence" value="ECO:0007669"/>
    <property type="project" value="TreeGrafter"/>
</dbReference>
<dbReference type="PANTHER" id="PTHR46187:SF3">
    <property type="entry name" value="ALKALINE CERAMIDASE 3"/>
    <property type="match status" value="1"/>
</dbReference>
<dbReference type="Pfam" id="PF05875">
    <property type="entry name" value="Ceramidase"/>
    <property type="match status" value="1"/>
</dbReference>
<evidence type="ECO:0000313" key="11">
    <source>
        <dbReference type="Proteomes" id="UP001174691"/>
    </source>
</evidence>
<comment type="cofactor">
    <cofactor evidence="8">
        <name>Zn(2+)</name>
        <dbReference type="ChEBI" id="CHEBI:29105"/>
    </cofactor>
</comment>
<feature type="transmembrane region" description="Helical" evidence="9">
    <location>
        <begin position="239"/>
        <end position="259"/>
    </location>
</feature>
<sequence length="301" mass="34746">MASFLRIPYREERDGFWGEQTSTLNWCEEDYNITYYCAELVNTLTNLIFVYLGVKGIRNCLQYSPRPSLILAYLGYLTVSVGSMAFHATLKYQMQLADELPMIYTTCIIGYTTFAYGKSRLGSFGVATFFGGLAWAITAYYLASKDPVFHQVAYATMTFTLVMKGFHVMETQLRPALQKRNPAECDLILKQMWKLAFTGIGLFLTGFFIWNMDNIYCHHLRTARNQILLPWSVVLEGHGWWHLFTGLGAYYFIIWRVWLIRCLDAGEANFKLEFPSPFWIPQVVPRTAADAYVYKDAKKLQ</sequence>
<name>A0AA38RZF4_9PEZI</name>
<evidence type="ECO:0000256" key="5">
    <source>
        <dbReference type="ARBA" id="ARBA00022989"/>
    </source>
</evidence>
<comment type="similarity">
    <text evidence="2">Belongs to the alkaline ceramidase family.</text>
</comment>
<comment type="subcellular location">
    <subcellularLocation>
        <location evidence="1">Membrane</location>
        <topology evidence="1">Multi-pass membrane protein</topology>
    </subcellularLocation>
</comment>
<feature type="binding site" evidence="7">
    <location>
        <position position="28"/>
    </location>
    <ligand>
        <name>Ca(2+)</name>
        <dbReference type="ChEBI" id="CHEBI:29108"/>
    </ligand>
</feature>
<keyword evidence="7" id="KW-0106">Calcium</keyword>
<keyword evidence="3 9" id="KW-0812">Transmembrane</keyword>
<keyword evidence="4" id="KW-0378">Hydrolase</keyword>
<feature type="transmembrane region" description="Helical" evidence="9">
    <location>
        <begin position="124"/>
        <end position="142"/>
    </location>
</feature>
<evidence type="ECO:0000256" key="6">
    <source>
        <dbReference type="ARBA" id="ARBA00023136"/>
    </source>
</evidence>
<keyword evidence="5 9" id="KW-1133">Transmembrane helix</keyword>
<keyword evidence="7" id="KW-0479">Metal-binding</keyword>
<evidence type="ECO:0000256" key="1">
    <source>
        <dbReference type="ARBA" id="ARBA00004141"/>
    </source>
</evidence>
<dbReference type="GO" id="GO:0016811">
    <property type="term" value="F:hydrolase activity, acting on carbon-nitrogen (but not peptide) bonds, in linear amides"/>
    <property type="evidence" value="ECO:0007669"/>
    <property type="project" value="InterPro"/>
</dbReference>
<dbReference type="GO" id="GO:0046513">
    <property type="term" value="P:ceramide biosynthetic process"/>
    <property type="evidence" value="ECO:0007669"/>
    <property type="project" value="TreeGrafter"/>
</dbReference>
<feature type="binding site" evidence="7">
    <location>
        <position position="26"/>
    </location>
    <ligand>
        <name>Ca(2+)</name>
        <dbReference type="ChEBI" id="CHEBI:29108"/>
    </ligand>
</feature>
<evidence type="ECO:0000256" key="7">
    <source>
        <dbReference type="PIRSR" id="PIRSR608901-1"/>
    </source>
</evidence>
<dbReference type="AlphaFoldDB" id="A0AA38RZF4"/>
<organism evidence="10 11">
    <name type="scientific">Coniochaeta hoffmannii</name>
    <dbReference type="NCBI Taxonomy" id="91930"/>
    <lineage>
        <taxon>Eukaryota</taxon>
        <taxon>Fungi</taxon>
        <taxon>Dikarya</taxon>
        <taxon>Ascomycota</taxon>
        <taxon>Pezizomycotina</taxon>
        <taxon>Sordariomycetes</taxon>
        <taxon>Sordariomycetidae</taxon>
        <taxon>Coniochaetales</taxon>
        <taxon>Coniochaetaceae</taxon>
        <taxon>Coniochaeta</taxon>
    </lineage>
</organism>
<evidence type="ECO:0000313" key="10">
    <source>
        <dbReference type="EMBL" id="KAJ9164893.1"/>
    </source>
</evidence>